<dbReference type="InterPro" id="IPR037274">
    <property type="entry name" value="Znf_CHY_sf"/>
</dbReference>
<feature type="domain" description="CHY-type" evidence="4">
    <location>
        <begin position="15"/>
        <end position="78"/>
    </location>
</feature>
<organism evidence="5 6">
    <name type="scientific">Lachancea thermotolerans (strain ATCC 56472 / CBS 6340 / NRRL Y-8284)</name>
    <name type="common">Yeast</name>
    <name type="synonym">Kluyveromyces thermotolerans</name>
    <dbReference type="NCBI Taxonomy" id="559295"/>
    <lineage>
        <taxon>Eukaryota</taxon>
        <taxon>Fungi</taxon>
        <taxon>Dikarya</taxon>
        <taxon>Ascomycota</taxon>
        <taxon>Saccharomycotina</taxon>
        <taxon>Saccharomycetes</taxon>
        <taxon>Saccharomycetales</taxon>
        <taxon>Saccharomycetaceae</taxon>
        <taxon>Lachancea</taxon>
    </lineage>
</organism>
<dbReference type="Pfam" id="PF05495">
    <property type="entry name" value="zf-CHY"/>
    <property type="match status" value="1"/>
</dbReference>
<dbReference type="OMA" id="ETRCAHY"/>
<dbReference type="InParanoid" id="C5DDI3"/>
<dbReference type="KEGG" id="lth:KLTH0C01210g"/>
<keyword evidence="3" id="KW-0862">Zinc</keyword>
<gene>
    <name evidence="5" type="ordered locus">KLTH0C01210g</name>
</gene>
<dbReference type="GO" id="GO:0045041">
    <property type="term" value="P:protein import into mitochondrial intermembrane space"/>
    <property type="evidence" value="ECO:0007669"/>
    <property type="project" value="TreeGrafter"/>
</dbReference>
<sequence length="111" mass="12988">MNLPKGQLVDEQTRCIHWNSPLDVVCFKFKCCESFYACYSCHESQESHLIKRYNLTSEPTEEVVLCGVCREAMTFEEYRNGLMRTEQLDCPYCGALFNPGCKLHYSIYFDM</sequence>
<dbReference type="GO" id="GO:0008270">
    <property type="term" value="F:zinc ion binding"/>
    <property type="evidence" value="ECO:0007669"/>
    <property type="project" value="UniProtKB-KW"/>
</dbReference>
<dbReference type="eggNOG" id="KOG1940">
    <property type="taxonomic scope" value="Eukaryota"/>
</dbReference>
<evidence type="ECO:0000313" key="5">
    <source>
        <dbReference type="EMBL" id="CAR21844.1"/>
    </source>
</evidence>
<dbReference type="PIRSF" id="PIRSF017292">
    <property type="entry name" value="UCP017292_Znf_CHY"/>
    <property type="match status" value="1"/>
</dbReference>
<dbReference type="PANTHER" id="PTHR28082">
    <property type="entry name" value="ZINC FINGER PROTEIN"/>
    <property type="match status" value="1"/>
</dbReference>
<dbReference type="SUPFAM" id="SSF161219">
    <property type="entry name" value="CHY zinc finger-like"/>
    <property type="match status" value="1"/>
</dbReference>
<keyword evidence="1" id="KW-0479">Metal-binding</keyword>
<evidence type="ECO:0000256" key="1">
    <source>
        <dbReference type="ARBA" id="ARBA00022723"/>
    </source>
</evidence>
<name>C5DDI3_LACTC</name>
<evidence type="ECO:0000256" key="2">
    <source>
        <dbReference type="ARBA" id="ARBA00022771"/>
    </source>
</evidence>
<proteinExistence type="predicted"/>
<dbReference type="HOGENOM" id="CLU_143932_0_0_1"/>
<dbReference type="GO" id="GO:0005758">
    <property type="term" value="C:mitochondrial intermembrane space"/>
    <property type="evidence" value="ECO:0007669"/>
    <property type="project" value="TreeGrafter"/>
</dbReference>
<dbReference type="FunCoup" id="C5DDI3">
    <property type="interactions" value="31"/>
</dbReference>
<evidence type="ECO:0000259" key="4">
    <source>
        <dbReference type="Pfam" id="PF05495"/>
    </source>
</evidence>
<evidence type="ECO:0000313" key="6">
    <source>
        <dbReference type="Proteomes" id="UP000002036"/>
    </source>
</evidence>
<accession>C5DDI3</accession>
<dbReference type="OrthoDB" id="411372at2759"/>
<evidence type="ECO:0000256" key="3">
    <source>
        <dbReference type="ARBA" id="ARBA00022833"/>
    </source>
</evidence>
<reference evidence="5 6" key="1">
    <citation type="journal article" date="2009" name="Genome Res.">
        <title>Comparative genomics of protoploid Saccharomycetaceae.</title>
        <authorList>
            <consortium name="The Genolevures Consortium"/>
            <person name="Souciet J.-L."/>
            <person name="Dujon B."/>
            <person name="Gaillardin C."/>
            <person name="Johnston M."/>
            <person name="Baret P.V."/>
            <person name="Cliften P."/>
            <person name="Sherman D.J."/>
            <person name="Weissenbach J."/>
            <person name="Westhof E."/>
            <person name="Wincker P."/>
            <person name="Jubin C."/>
            <person name="Poulain J."/>
            <person name="Barbe V."/>
            <person name="Segurens B."/>
            <person name="Artiguenave F."/>
            <person name="Anthouard V."/>
            <person name="Vacherie B."/>
            <person name="Val M.-E."/>
            <person name="Fulton R.S."/>
            <person name="Minx P."/>
            <person name="Wilson R."/>
            <person name="Durrens P."/>
            <person name="Jean G."/>
            <person name="Marck C."/>
            <person name="Martin T."/>
            <person name="Nikolski M."/>
            <person name="Rolland T."/>
            <person name="Seret M.-L."/>
            <person name="Casaregola S."/>
            <person name="Despons L."/>
            <person name="Fairhead C."/>
            <person name="Fischer G."/>
            <person name="Lafontaine I."/>
            <person name="Leh V."/>
            <person name="Lemaire M."/>
            <person name="de Montigny J."/>
            <person name="Neuveglise C."/>
            <person name="Thierry A."/>
            <person name="Blanc-Lenfle I."/>
            <person name="Bleykasten C."/>
            <person name="Diffels J."/>
            <person name="Fritsch E."/>
            <person name="Frangeul L."/>
            <person name="Goeffon A."/>
            <person name="Jauniaux N."/>
            <person name="Kachouri-Lafond R."/>
            <person name="Payen C."/>
            <person name="Potier S."/>
            <person name="Pribylova L."/>
            <person name="Ozanne C."/>
            <person name="Richard G.-F."/>
            <person name="Sacerdot C."/>
            <person name="Straub M.-L."/>
            <person name="Talla E."/>
        </authorList>
    </citation>
    <scope>NUCLEOTIDE SEQUENCE [LARGE SCALE GENOMIC DNA]</scope>
    <source>
        <strain evidence="6">ATCC 56472 / CBS 6340 / NRRL Y-8284</strain>
    </source>
</reference>
<dbReference type="STRING" id="559295.C5DDI3"/>
<keyword evidence="6" id="KW-1185">Reference proteome</keyword>
<dbReference type="PANTHER" id="PTHR28082:SF1">
    <property type="entry name" value="HELPER OF TIM PROTEIN 13"/>
    <property type="match status" value="1"/>
</dbReference>
<dbReference type="InterPro" id="IPR016694">
    <property type="entry name" value="UCP017292"/>
</dbReference>
<dbReference type="AlphaFoldDB" id="C5DDI3"/>
<keyword evidence="2" id="KW-0863">Zinc-finger</keyword>
<dbReference type="RefSeq" id="XP_002552282.1">
    <property type="nucleotide sequence ID" value="XM_002552236.1"/>
</dbReference>
<protein>
    <submittedName>
        <fullName evidence="5">KLTH0C01210p</fullName>
    </submittedName>
</protein>
<dbReference type="EMBL" id="CU928167">
    <property type="protein sequence ID" value="CAR21844.1"/>
    <property type="molecule type" value="Genomic_DNA"/>
</dbReference>
<dbReference type="Proteomes" id="UP000002036">
    <property type="component" value="Chromosome C"/>
</dbReference>
<dbReference type="InterPro" id="IPR052604">
    <property type="entry name" value="Mito_Tim_assembly_helper"/>
</dbReference>
<dbReference type="GeneID" id="8291140"/>
<dbReference type="InterPro" id="IPR008913">
    <property type="entry name" value="Znf_CHY"/>
</dbReference>